<reference evidence="1 2" key="1">
    <citation type="submission" date="2020-12" db="EMBL/GenBank/DDBJ databases">
        <title>De novo assembly of Tibetan sheep genome.</title>
        <authorList>
            <person name="Li X."/>
        </authorList>
    </citation>
    <scope>NUCLEOTIDE SEQUENCE [LARGE SCALE GENOMIC DNA]</scope>
    <source>
        <tissue evidence="1">Heart</tissue>
    </source>
</reference>
<gene>
    <name evidence="1" type="ORF">JEQ12_000205</name>
</gene>
<protein>
    <submittedName>
        <fullName evidence="1">Uncharacterized protein</fullName>
    </submittedName>
</protein>
<dbReference type="AlphaFoldDB" id="A0A836ACM4"/>
<organism evidence="1 2">
    <name type="scientific">Ovis aries</name>
    <name type="common">Sheep</name>
    <dbReference type="NCBI Taxonomy" id="9940"/>
    <lineage>
        <taxon>Eukaryota</taxon>
        <taxon>Metazoa</taxon>
        <taxon>Chordata</taxon>
        <taxon>Craniata</taxon>
        <taxon>Vertebrata</taxon>
        <taxon>Euteleostomi</taxon>
        <taxon>Mammalia</taxon>
        <taxon>Eutheria</taxon>
        <taxon>Laurasiatheria</taxon>
        <taxon>Artiodactyla</taxon>
        <taxon>Ruminantia</taxon>
        <taxon>Pecora</taxon>
        <taxon>Bovidae</taxon>
        <taxon>Caprinae</taxon>
        <taxon>Ovis</taxon>
    </lineage>
</organism>
<comment type="caution">
    <text evidence="1">The sequence shown here is derived from an EMBL/GenBank/DDBJ whole genome shotgun (WGS) entry which is preliminary data.</text>
</comment>
<sequence length="216" mass="23903">MGIRARGQGQGQSDPFVTVDLFNTEETQWTLIPRIPLCPEIQPQQEQGAGPRLRPEVDYSLLKPVLLLDVDPLWNIFGKHRDLNGFDDDRVPTMHHLQGGGGIVSSAKNVLFYILYGSVVQGEVNDVDVKAKAKLILKLRIDAVGEEAEFITHWAKVFPPTERRIGPLATLRNSCLNCEGPGPGPLHTPQQCFVDLLDPDYDQDSPTEVEESSPGL</sequence>
<proteinExistence type="predicted"/>
<name>A0A836ACM4_SHEEP</name>
<accession>A0A836ACM4</accession>
<evidence type="ECO:0000313" key="1">
    <source>
        <dbReference type="EMBL" id="KAG5214629.1"/>
    </source>
</evidence>
<dbReference type="Proteomes" id="UP000664991">
    <property type="component" value="Unassembled WGS sequence"/>
</dbReference>
<evidence type="ECO:0000313" key="2">
    <source>
        <dbReference type="Proteomes" id="UP000664991"/>
    </source>
</evidence>
<dbReference type="EMBL" id="JAEMGP010000001">
    <property type="protein sequence ID" value="KAG5214629.1"/>
    <property type="molecule type" value="Genomic_DNA"/>
</dbReference>